<feature type="compositionally biased region" description="Low complexity" evidence="1">
    <location>
        <begin position="114"/>
        <end position="130"/>
    </location>
</feature>
<evidence type="ECO:0000313" key="4">
    <source>
        <dbReference type="Proteomes" id="UP000321412"/>
    </source>
</evidence>
<dbReference type="PROSITE" id="PS51257">
    <property type="entry name" value="PROKAR_LIPOPROTEIN"/>
    <property type="match status" value="1"/>
</dbReference>
<organism evidence="3 4">
    <name type="scientific">Lujinxingia vulgaris</name>
    <dbReference type="NCBI Taxonomy" id="2600176"/>
    <lineage>
        <taxon>Bacteria</taxon>
        <taxon>Deltaproteobacteria</taxon>
        <taxon>Bradymonadales</taxon>
        <taxon>Lujinxingiaceae</taxon>
        <taxon>Lujinxingia</taxon>
    </lineage>
</organism>
<name>A0A5C6XFD0_9DELT</name>
<comment type="caution">
    <text evidence="3">The sequence shown here is derived from an EMBL/GenBank/DDBJ whole genome shotgun (WGS) entry which is preliminary data.</text>
</comment>
<evidence type="ECO:0000313" key="3">
    <source>
        <dbReference type="EMBL" id="TXD38539.1"/>
    </source>
</evidence>
<proteinExistence type="predicted"/>
<feature type="chain" id="PRO_5022664816" description="Lipoprotein" evidence="2">
    <location>
        <begin position="25"/>
        <end position="310"/>
    </location>
</feature>
<feature type="region of interest" description="Disordered" evidence="1">
    <location>
        <begin position="72"/>
        <end position="142"/>
    </location>
</feature>
<keyword evidence="2" id="KW-0732">Signal</keyword>
<dbReference type="EMBL" id="VOSM01000002">
    <property type="protein sequence ID" value="TXD38539.1"/>
    <property type="molecule type" value="Genomic_DNA"/>
</dbReference>
<feature type="signal peptide" evidence="2">
    <location>
        <begin position="1"/>
        <end position="24"/>
    </location>
</feature>
<dbReference type="OrthoDB" id="9790543at2"/>
<keyword evidence="4" id="KW-1185">Reference proteome</keyword>
<evidence type="ECO:0000256" key="1">
    <source>
        <dbReference type="SAM" id="MobiDB-lite"/>
    </source>
</evidence>
<gene>
    <name evidence="3" type="ORF">FRC98_06565</name>
</gene>
<sequence>MASRAWKSTGWAVMAMAMASAGCAASTSAPFHMYASPVLEDELAPPGARGLSGEDNASAGVLPTQVYVYRSNAGPAQPGQRRSRPAPGATQPSRAPMDSVARPQRPALASYRPGAAATGSSATNAESASMPPAPRGPAAPKADGPLAAAYVHAVFELNGVTFAEDAASSVPELYRACRTEGKVYHSSRPAIGDMVFFHNTYDANDDGRNNDWYTAVGIVEELQSEGTVSVLAYLGDGVRRLYLNLEQVDREELSAGDQANSVLRGQHESDPPFTQYLAGQLFAGFCNALGDRDELMVVDNWQPGMELDSE</sequence>
<accession>A0A5C6XFD0</accession>
<protein>
    <recommendedName>
        <fullName evidence="5">Lipoprotein</fullName>
    </recommendedName>
</protein>
<dbReference type="AlphaFoldDB" id="A0A5C6XFD0"/>
<dbReference type="Proteomes" id="UP000321412">
    <property type="component" value="Unassembled WGS sequence"/>
</dbReference>
<evidence type="ECO:0000256" key="2">
    <source>
        <dbReference type="SAM" id="SignalP"/>
    </source>
</evidence>
<evidence type="ECO:0008006" key="5">
    <source>
        <dbReference type="Google" id="ProtNLM"/>
    </source>
</evidence>
<dbReference type="RefSeq" id="WP_146980477.1">
    <property type="nucleotide sequence ID" value="NZ_VOSM01000002.1"/>
</dbReference>
<reference evidence="3 4" key="1">
    <citation type="submission" date="2019-08" db="EMBL/GenBank/DDBJ databases">
        <title>Bradymonadales sp. TMQ4.</title>
        <authorList>
            <person name="Liang Q."/>
        </authorList>
    </citation>
    <scope>NUCLEOTIDE SEQUENCE [LARGE SCALE GENOMIC DNA]</scope>
    <source>
        <strain evidence="3 4">TMQ4</strain>
    </source>
</reference>